<comment type="caution">
    <text evidence="2">The sequence shown here is derived from an EMBL/GenBank/DDBJ whole genome shotgun (WGS) entry which is preliminary data.</text>
</comment>
<feature type="transmembrane region" description="Helical" evidence="1">
    <location>
        <begin position="130"/>
        <end position="149"/>
    </location>
</feature>
<dbReference type="Proteomes" id="UP000004578">
    <property type="component" value="Unassembled WGS sequence"/>
</dbReference>
<feature type="transmembrane region" description="Helical" evidence="1">
    <location>
        <begin position="80"/>
        <end position="97"/>
    </location>
</feature>
<dbReference type="EMBL" id="AKFS01000071">
    <property type="protein sequence ID" value="EJF47852.1"/>
    <property type="molecule type" value="Genomic_DNA"/>
</dbReference>
<keyword evidence="1" id="KW-0812">Transmembrane</keyword>
<keyword evidence="3" id="KW-1185">Reference proteome</keyword>
<evidence type="ECO:0000313" key="2">
    <source>
        <dbReference type="EMBL" id="EJF47852.1"/>
    </source>
</evidence>
<gene>
    <name evidence="2" type="ORF">HMPREF1317_0249</name>
</gene>
<proteinExistence type="predicted"/>
<accession>J0NSN4</accession>
<evidence type="ECO:0000256" key="1">
    <source>
        <dbReference type="SAM" id="Phobius"/>
    </source>
</evidence>
<keyword evidence="1" id="KW-1133">Transmembrane helix</keyword>
<keyword evidence="1" id="KW-0472">Membrane</keyword>
<evidence type="ECO:0000313" key="3">
    <source>
        <dbReference type="Proteomes" id="UP000004578"/>
    </source>
</evidence>
<sequence>MWALNLVWQAVAAGFAFSYAVTLGAFFQWQVRAGDDEFFTRVYTPFRTTLRLKWRYRLFMPFGPALTAAASLAFNHSAHAALPQVLAVVVFFLYYFLAHVPTGFAKAEEDLMSGKGLTERQRRIYLRLNIPLHILMGSLYAATAVALALT</sequence>
<protein>
    <recommendedName>
        <fullName evidence="4">DUF1772 domain-containing protein</fullName>
    </recommendedName>
</protein>
<feature type="transmembrane region" description="Helical" evidence="1">
    <location>
        <begin position="6"/>
        <end position="27"/>
    </location>
</feature>
<reference evidence="2 3" key="1">
    <citation type="submission" date="2012-05" db="EMBL/GenBank/DDBJ databases">
        <authorList>
            <person name="Harkins D.M."/>
            <person name="Madupu R."/>
            <person name="Durkin A.S."/>
            <person name="Torralba M."/>
            <person name="Methe B."/>
            <person name="Sutton G.G."/>
            <person name="Nelson K.E."/>
        </authorList>
    </citation>
    <scope>NUCLEOTIDE SEQUENCE [LARGE SCALE GENOMIC DNA]</scope>
    <source>
        <strain evidence="2 3">F0490</strain>
    </source>
</reference>
<evidence type="ECO:0008006" key="4">
    <source>
        <dbReference type="Google" id="ProtNLM"/>
    </source>
</evidence>
<dbReference type="PATRIC" id="fig|1125717.3.peg.462"/>
<organism evidence="2 3">
    <name type="scientific">Schaalia georgiae F0490</name>
    <dbReference type="NCBI Taxonomy" id="1125717"/>
    <lineage>
        <taxon>Bacteria</taxon>
        <taxon>Bacillati</taxon>
        <taxon>Actinomycetota</taxon>
        <taxon>Actinomycetes</taxon>
        <taxon>Actinomycetales</taxon>
        <taxon>Actinomycetaceae</taxon>
        <taxon>Schaalia</taxon>
    </lineage>
</organism>
<feature type="transmembrane region" description="Helical" evidence="1">
    <location>
        <begin position="56"/>
        <end position="74"/>
    </location>
</feature>
<dbReference type="AlphaFoldDB" id="J0NSN4"/>
<name>J0NSN4_9ACTO</name>